<organism evidence="1 2">
    <name type="scientific">Scortum barcoo</name>
    <name type="common">barcoo grunter</name>
    <dbReference type="NCBI Taxonomy" id="214431"/>
    <lineage>
        <taxon>Eukaryota</taxon>
        <taxon>Metazoa</taxon>
        <taxon>Chordata</taxon>
        <taxon>Craniata</taxon>
        <taxon>Vertebrata</taxon>
        <taxon>Euteleostomi</taxon>
        <taxon>Actinopterygii</taxon>
        <taxon>Neopterygii</taxon>
        <taxon>Teleostei</taxon>
        <taxon>Neoteleostei</taxon>
        <taxon>Acanthomorphata</taxon>
        <taxon>Eupercaria</taxon>
        <taxon>Centrarchiformes</taxon>
        <taxon>Terapontoidei</taxon>
        <taxon>Terapontidae</taxon>
        <taxon>Scortum</taxon>
    </lineage>
</organism>
<gene>
    <name evidence="1" type="ORF">L3Q82_000576</name>
</gene>
<evidence type="ECO:0000313" key="1">
    <source>
        <dbReference type="EMBL" id="KAI3366434.1"/>
    </source>
</evidence>
<evidence type="ECO:0000313" key="2">
    <source>
        <dbReference type="Proteomes" id="UP000831701"/>
    </source>
</evidence>
<proteinExistence type="predicted"/>
<dbReference type="Proteomes" id="UP000831701">
    <property type="component" value="Chromosome 10"/>
</dbReference>
<dbReference type="EMBL" id="CM041540">
    <property type="protein sequence ID" value="KAI3366434.1"/>
    <property type="molecule type" value="Genomic_DNA"/>
</dbReference>
<keyword evidence="2" id="KW-1185">Reference proteome</keyword>
<name>A0ACB8WF92_9TELE</name>
<reference evidence="1" key="1">
    <citation type="submission" date="2022-04" db="EMBL/GenBank/DDBJ databases">
        <title>Jade perch genome.</title>
        <authorList>
            <person name="Chao B."/>
        </authorList>
    </citation>
    <scope>NUCLEOTIDE SEQUENCE</scope>
    <source>
        <strain evidence="1">CB-2022</strain>
    </source>
</reference>
<protein>
    <submittedName>
        <fullName evidence="1">Uncharacterized protein</fullName>
    </submittedName>
</protein>
<accession>A0ACB8WF92</accession>
<comment type="caution">
    <text evidence="1">The sequence shown here is derived from an EMBL/GenBank/DDBJ whole genome shotgun (WGS) entry which is preliminary data.</text>
</comment>
<sequence>MCRCHSVAHMHPIPYTEARRHTHTSSPTHTWQCWESEEPHGGVMGVIQLNICDGRCPLNNLSDIPALLLTPLNCVSKPGFYICTFDSTQQLYFVPLRSADSLCLSRALSPAVPLTSVTATWETTLENGPLLVQGTIMEEMDFERRRELRRQKREEMRLEAERLARNDDDEEEAARERRRRARQDRLMSRESEEPSGQQDSLVVTNSHSVTETVSSSYGGGGGGGDDDDQALQERMAKREERRQRRMKEALERQRQLESTASEDTDSVATEKNNGEEERPSSWRRGRYRDNEEEEEKTYSSRREEKERDEPRAEEEAAPEGGEEAEEGVEEEEEQKEEVVEDKPRRSYLREQESAEEPKSQNKELTEEETQSVVSEISNQAKSTNSEPEEDAVASEEAEEVPEEYHVDYTSESKSMTVRHDIEEDSEVDERGGARDEREEQRRQNGGLYEEAAPKQHRKPERTLSHGSVRSPEVSAGDDQDDAARLEAERKLEELKRRRDDAESEEFERMRQKQQEAEAELEELKRKREERRKVLEEEERQKKQEEAERKAKEEVEEREECFDHEEKRKMKEEIERRRAEAAEKRQKVEDTVDGEDRPFKCVSPRGSSLKIGERAEFLNKSAQKSSSVKTAHSPVVSKIDNRLEQYTSAAQRENKESRSPRSGAVDLPMVTDSIRSIKSMWEKGNVFASPGSGGSTFKEAAVMKTGVAGRINDWLNKTPEGSKTSGGRPADLKPVDVTNKRSLWENKGASPTKVAGRGETKSVANGEFLRGTRSVSSEEEGVSAAVTPSAVSDKSRSRLANPVNHLTTPQVCLVTSGGARPPDDSKPKPKAFAPAIAVPKIPEGEKVDFDDIHRKRQEKDLTELQSLIEAHFIQRKKDEEELIALVNRIEKRRAERAEQQRVRTEQEKERQARLAEEKERKELEEARKKQDEDAKKKKALTNMTQQYGGVQQRQDGKRGAKKQTEREKKKKILAERRKPLNIDHLSEDKVKEKANELWQWLMTLEAEKFDLTEKLKRQKYDPVLHCLSPTDQSAPGSCSGPPERQRKRQGQGQAEIDGDIGRSSPRKRLKTGSSVDFCGINVACGPMRYLQYT</sequence>